<dbReference type="SMART" id="SM00228">
    <property type="entry name" value="PDZ"/>
    <property type="match status" value="1"/>
</dbReference>
<keyword evidence="2" id="KW-0645">Protease</keyword>
<feature type="domain" description="PDZ" evidence="4">
    <location>
        <begin position="206"/>
        <end position="293"/>
    </location>
</feature>
<reference evidence="5" key="2">
    <citation type="submission" date="2024-10" db="UniProtKB">
        <authorList>
            <consortium name="EnsemblProtists"/>
        </authorList>
    </citation>
    <scope>IDENTIFICATION</scope>
</reference>
<dbReference type="GO" id="GO:0006508">
    <property type="term" value="P:proteolysis"/>
    <property type="evidence" value="ECO:0007669"/>
    <property type="project" value="UniProtKB-KW"/>
</dbReference>
<dbReference type="Pfam" id="PF13180">
    <property type="entry name" value="PDZ_2"/>
    <property type="match status" value="1"/>
</dbReference>
<dbReference type="EnsemblProtists" id="EOD16062">
    <property type="protein sequence ID" value="EOD16062"/>
    <property type="gene ID" value="EMIHUDRAFT_430948"/>
</dbReference>
<dbReference type="Gene3D" id="2.30.42.10">
    <property type="match status" value="1"/>
</dbReference>
<dbReference type="Pfam" id="PF13365">
    <property type="entry name" value="Trypsin_2"/>
    <property type="match status" value="1"/>
</dbReference>
<protein>
    <recommendedName>
        <fullName evidence="4">PDZ domain-containing protein</fullName>
    </recommendedName>
</protein>
<dbReference type="PANTHER" id="PTHR22939:SF125">
    <property type="entry name" value="PROTEASE DO-LIKE 14-RELATED"/>
    <property type="match status" value="1"/>
</dbReference>
<evidence type="ECO:0000259" key="4">
    <source>
        <dbReference type="PROSITE" id="PS50106"/>
    </source>
</evidence>
<comment type="similarity">
    <text evidence="1">Belongs to the peptidase S1C family.</text>
</comment>
<evidence type="ECO:0000313" key="6">
    <source>
        <dbReference type="Proteomes" id="UP000013827"/>
    </source>
</evidence>
<dbReference type="STRING" id="2903.R1C1T0"/>
<dbReference type="eggNOG" id="KOG1320">
    <property type="taxonomic scope" value="Eukaryota"/>
</dbReference>
<reference evidence="6" key="1">
    <citation type="journal article" date="2013" name="Nature">
        <title>Pan genome of the phytoplankton Emiliania underpins its global distribution.</title>
        <authorList>
            <person name="Read B.A."/>
            <person name="Kegel J."/>
            <person name="Klute M.J."/>
            <person name="Kuo A."/>
            <person name="Lefebvre S.C."/>
            <person name="Maumus F."/>
            <person name="Mayer C."/>
            <person name="Miller J."/>
            <person name="Monier A."/>
            <person name="Salamov A."/>
            <person name="Young J."/>
            <person name="Aguilar M."/>
            <person name="Claverie J.M."/>
            <person name="Frickenhaus S."/>
            <person name="Gonzalez K."/>
            <person name="Herman E.K."/>
            <person name="Lin Y.C."/>
            <person name="Napier J."/>
            <person name="Ogata H."/>
            <person name="Sarno A.F."/>
            <person name="Shmutz J."/>
            <person name="Schroeder D."/>
            <person name="de Vargas C."/>
            <person name="Verret F."/>
            <person name="von Dassow P."/>
            <person name="Valentin K."/>
            <person name="Van de Peer Y."/>
            <person name="Wheeler G."/>
            <person name="Dacks J.B."/>
            <person name="Delwiche C.F."/>
            <person name="Dyhrman S.T."/>
            <person name="Glockner G."/>
            <person name="John U."/>
            <person name="Richards T."/>
            <person name="Worden A.Z."/>
            <person name="Zhang X."/>
            <person name="Grigoriev I.V."/>
            <person name="Allen A.E."/>
            <person name="Bidle K."/>
            <person name="Borodovsky M."/>
            <person name="Bowler C."/>
            <person name="Brownlee C."/>
            <person name="Cock J.M."/>
            <person name="Elias M."/>
            <person name="Gladyshev V.N."/>
            <person name="Groth M."/>
            <person name="Guda C."/>
            <person name="Hadaegh A."/>
            <person name="Iglesias-Rodriguez M.D."/>
            <person name="Jenkins J."/>
            <person name="Jones B.M."/>
            <person name="Lawson T."/>
            <person name="Leese F."/>
            <person name="Lindquist E."/>
            <person name="Lobanov A."/>
            <person name="Lomsadze A."/>
            <person name="Malik S.B."/>
            <person name="Marsh M.E."/>
            <person name="Mackinder L."/>
            <person name="Mock T."/>
            <person name="Mueller-Roeber B."/>
            <person name="Pagarete A."/>
            <person name="Parker M."/>
            <person name="Probert I."/>
            <person name="Quesneville H."/>
            <person name="Raines C."/>
            <person name="Rensing S.A."/>
            <person name="Riano-Pachon D.M."/>
            <person name="Richier S."/>
            <person name="Rokitta S."/>
            <person name="Shiraiwa Y."/>
            <person name="Soanes D.M."/>
            <person name="van der Giezen M."/>
            <person name="Wahlund T.M."/>
            <person name="Williams B."/>
            <person name="Wilson W."/>
            <person name="Wolfe G."/>
            <person name="Wurch L.L."/>
        </authorList>
    </citation>
    <scope>NUCLEOTIDE SEQUENCE</scope>
</reference>
<dbReference type="GeneID" id="17262226"/>
<dbReference type="Proteomes" id="UP000013827">
    <property type="component" value="Unassembled WGS sequence"/>
</dbReference>
<dbReference type="PRINTS" id="PR00834">
    <property type="entry name" value="PROTEASES2C"/>
</dbReference>
<dbReference type="RefSeq" id="XP_005768491.1">
    <property type="nucleotide sequence ID" value="XM_005768434.1"/>
</dbReference>
<evidence type="ECO:0000256" key="3">
    <source>
        <dbReference type="ARBA" id="ARBA00022801"/>
    </source>
</evidence>
<dbReference type="HOGENOM" id="CLU_020120_2_1_1"/>
<dbReference type="InterPro" id="IPR001940">
    <property type="entry name" value="Peptidase_S1C"/>
</dbReference>
<keyword evidence="6" id="KW-1185">Reference proteome</keyword>
<dbReference type="PROSITE" id="PS50106">
    <property type="entry name" value="PDZ"/>
    <property type="match status" value="1"/>
</dbReference>
<dbReference type="InterPro" id="IPR036034">
    <property type="entry name" value="PDZ_sf"/>
</dbReference>
<dbReference type="GO" id="GO:0004252">
    <property type="term" value="F:serine-type endopeptidase activity"/>
    <property type="evidence" value="ECO:0007669"/>
    <property type="project" value="InterPro"/>
</dbReference>
<evidence type="ECO:0000313" key="5">
    <source>
        <dbReference type="EnsemblProtists" id="EOD16062"/>
    </source>
</evidence>
<dbReference type="PaxDb" id="2903-EOD16062"/>
<name>A0A0D3IXS7_EMIH1</name>
<dbReference type="SUPFAM" id="SSF50494">
    <property type="entry name" value="Trypsin-like serine proteases"/>
    <property type="match status" value="1"/>
</dbReference>
<organism evidence="5 6">
    <name type="scientific">Emiliania huxleyi (strain CCMP1516)</name>
    <dbReference type="NCBI Taxonomy" id="280463"/>
    <lineage>
        <taxon>Eukaryota</taxon>
        <taxon>Haptista</taxon>
        <taxon>Haptophyta</taxon>
        <taxon>Prymnesiophyceae</taxon>
        <taxon>Isochrysidales</taxon>
        <taxon>Noelaerhabdaceae</taxon>
        <taxon>Emiliania</taxon>
    </lineage>
</organism>
<keyword evidence="3" id="KW-0378">Hydrolase</keyword>
<dbReference type="Gene3D" id="2.40.10.120">
    <property type="match status" value="1"/>
</dbReference>
<evidence type="ECO:0000256" key="1">
    <source>
        <dbReference type="ARBA" id="ARBA00010541"/>
    </source>
</evidence>
<dbReference type="PANTHER" id="PTHR22939">
    <property type="entry name" value="SERINE PROTEASE FAMILY S1C HTRA-RELATED"/>
    <property type="match status" value="1"/>
</dbReference>
<dbReference type="KEGG" id="ehx:EMIHUDRAFT_430948"/>
<accession>A0A0D3IXS7</accession>
<sequence length="309" mass="32213">MQGASGSGFVVDPSGLVLTNCHVVRDAAARGGTVTVTLSDGVTRLRGVVEHSDAISDIAVVRVNHHAALPAAELGSSSDLRPGEFVVALGAPLGLTNSVSFGIVSAIERTRSELGLHDSLGARNTTAYIQTDASINSGNSGGPLLDVHGRVIGVNTMKAMGMDGIAFAVPIDEVKRVVRQLTAHGRVLRPYLGLKFIELSEPVAEELNARAAEKESRGLFGGGHVARVPARGLYVMHVTPGSPAQRAGFRIGDTIVGMRAGSPAAEVVSTKQMVDGLSEHVGGQVELEVSRDGEKANSWLEVTVETMQT</sequence>
<proteinExistence type="inferred from homology"/>
<dbReference type="OMA" id="MDNYRDE"/>
<evidence type="ECO:0000256" key="2">
    <source>
        <dbReference type="ARBA" id="ARBA00022670"/>
    </source>
</evidence>
<dbReference type="InterPro" id="IPR001478">
    <property type="entry name" value="PDZ"/>
</dbReference>
<dbReference type="SUPFAM" id="SSF50156">
    <property type="entry name" value="PDZ domain-like"/>
    <property type="match status" value="1"/>
</dbReference>
<dbReference type="InterPro" id="IPR009003">
    <property type="entry name" value="Peptidase_S1_PA"/>
</dbReference>
<dbReference type="AlphaFoldDB" id="A0A0D3IXS7"/>